<protein>
    <submittedName>
        <fullName evidence="1">Uncharacterized protein</fullName>
    </submittedName>
</protein>
<dbReference type="Proteomes" id="UP001054945">
    <property type="component" value="Unassembled WGS sequence"/>
</dbReference>
<evidence type="ECO:0000313" key="2">
    <source>
        <dbReference type="Proteomes" id="UP001054945"/>
    </source>
</evidence>
<comment type="caution">
    <text evidence="1">The sequence shown here is derived from an EMBL/GenBank/DDBJ whole genome shotgun (WGS) entry which is preliminary data.</text>
</comment>
<accession>A0AAV4MWZ1</accession>
<name>A0AAV4MWZ1_CAEEX</name>
<organism evidence="1 2">
    <name type="scientific">Caerostris extrusa</name>
    <name type="common">Bark spider</name>
    <name type="synonym">Caerostris bankana</name>
    <dbReference type="NCBI Taxonomy" id="172846"/>
    <lineage>
        <taxon>Eukaryota</taxon>
        <taxon>Metazoa</taxon>
        <taxon>Ecdysozoa</taxon>
        <taxon>Arthropoda</taxon>
        <taxon>Chelicerata</taxon>
        <taxon>Arachnida</taxon>
        <taxon>Araneae</taxon>
        <taxon>Araneomorphae</taxon>
        <taxon>Entelegynae</taxon>
        <taxon>Araneoidea</taxon>
        <taxon>Araneidae</taxon>
        <taxon>Caerostris</taxon>
    </lineage>
</organism>
<dbReference type="EMBL" id="BPLR01002705">
    <property type="protein sequence ID" value="GIX76959.1"/>
    <property type="molecule type" value="Genomic_DNA"/>
</dbReference>
<evidence type="ECO:0000313" key="1">
    <source>
        <dbReference type="EMBL" id="GIX76959.1"/>
    </source>
</evidence>
<sequence>MIASFASGIKINMAYKQPHTTYFPHSKRRLAKFIYPRTLLFKSSIPIYIIYNHNFVYRLRLPRPLLPQSHHFLHDILEIIRKCFSCWPYLRFSRTCLLQELFTKDMAYKS</sequence>
<proteinExistence type="predicted"/>
<dbReference type="AlphaFoldDB" id="A0AAV4MWZ1"/>
<gene>
    <name evidence="1" type="ORF">CEXT_255201</name>
</gene>
<keyword evidence="2" id="KW-1185">Reference proteome</keyword>
<reference evidence="1 2" key="1">
    <citation type="submission" date="2021-06" db="EMBL/GenBank/DDBJ databases">
        <title>Caerostris extrusa draft genome.</title>
        <authorList>
            <person name="Kono N."/>
            <person name="Arakawa K."/>
        </authorList>
    </citation>
    <scope>NUCLEOTIDE SEQUENCE [LARGE SCALE GENOMIC DNA]</scope>
</reference>